<dbReference type="PROSITE" id="PS50089">
    <property type="entry name" value="ZF_RING_2"/>
    <property type="match status" value="1"/>
</dbReference>
<evidence type="ECO:0000313" key="9">
    <source>
        <dbReference type="Proteomes" id="UP001190700"/>
    </source>
</evidence>
<evidence type="ECO:0000256" key="5">
    <source>
        <dbReference type="SAM" id="Phobius"/>
    </source>
</evidence>
<protein>
    <recommendedName>
        <fullName evidence="6">RING-type domain-containing protein</fullName>
    </recommendedName>
</protein>
<organism evidence="8 9">
    <name type="scientific">Cymbomonas tetramitiformis</name>
    <dbReference type="NCBI Taxonomy" id="36881"/>
    <lineage>
        <taxon>Eukaryota</taxon>
        <taxon>Viridiplantae</taxon>
        <taxon>Chlorophyta</taxon>
        <taxon>Pyramimonadophyceae</taxon>
        <taxon>Pyramimonadales</taxon>
        <taxon>Pyramimonadaceae</taxon>
        <taxon>Cymbomonas</taxon>
    </lineage>
</organism>
<reference evidence="8" key="2">
    <citation type="submission" date="2023-06" db="EMBL/GenBank/DDBJ databases">
        <title>Long-read-based genome assembly of the green algal bacterivore Cymbomonas tetramitiformis.</title>
        <authorList>
            <person name="Gyaltshen Y."/>
            <person name="Rozenberg A."/>
            <person name="Paasch A."/>
            <person name="Burns J.A."/>
            <person name="Warring S."/>
            <person name="Larson R."/>
            <person name="Maurer-Alcala X."/>
            <person name="Dacks J."/>
            <person name="Kim E."/>
        </authorList>
    </citation>
    <scope>NUCLEOTIDE SEQUENCE</scope>
    <source>
        <strain evidence="8">PLY_AMNH</strain>
    </source>
</reference>
<dbReference type="Pfam" id="PF00097">
    <property type="entry name" value="zf-C3HC4"/>
    <property type="match status" value="1"/>
</dbReference>
<dbReference type="InterPro" id="IPR013083">
    <property type="entry name" value="Znf_RING/FYVE/PHD"/>
</dbReference>
<reference evidence="8 9" key="1">
    <citation type="journal article" date="2015" name="Genome Biol. Evol.">
        <title>Comparative Genomics of a Bacterivorous Green Alga Reveals Evolutionary Causalities and Consequences of Phago-Mixotrophic Mode of Nutrition.</title>
        <authorList>
            <person name="Burns J.A."/>
            <person name="Paasch A."/>
            <person name="Narechania A."/>
            <person name="Kim E."/>
        </authorList>
    </citation>
    <scope>NUCLEOTIDE SEQUENCE [LARGE SCALE GENOMIC DNA]</scope>
    <source>
        <strain evidence="8">PLY_AMNH</strain>
    </source>
</reference>
<evidence type="ECO:0000256" key="1">
    <source>
        <dbReference type="ARBA" id="ARBA00022723"/>
    </source>
</evidence>
<dbReference type="EMBL" id="LGRX02024618">
    <property type="protein sequence ID" value="KAK3253815.1"/>
    <property type="molecule type" value="Genomic_DNA"/>
</dbReference>
<evidence type="ECO:0000256" key="3">
    <source>
        <dbReference type="ARBA" id="ARBA00022833"/>
    </source>
</evidence>
<feature type="transmembrane region" description="Helical" evidence="5">
    <location>
        <begin position="72"/>
        <end position="89"/>
    </location>
</feature>
<dbReference type="EMBL" id="LGRX02008633">
    <property type="protein sequence ID" value="KAK3273122.1"/>
    <property type="molecule type" value="Genomic_DNA"/>
</dbReference>
<evidence type="ECO:0000259" key="6">
    <source>
        <dbReference type="PROSITE" id="PS50089"/>
    </source>
</evidence>
<feature type="domain" description="RING-type" evidence="6">
    <location>
        <begin position="231"/>
        <end position="282"/>
    </location>
</feature>
<dbReference type="AlphaFoldDB" id="A0AAE0L600"/>
<keyword evidence="5" id="KW-0472">Membrane</keyword>
<keyword evidence="2 4" id="KW-0863">Zinc-finger</keyword>
<dbReference type="Proteomes" id="UP001190700">
    <property type="component" value="Unassembled WGS sequence"/>
</dbReference>
<gene>
    <name evidence="8" type="ORF">CYMTET_18621</name>
    <name evidence="7" type="ORF">CYMTET_36950</name>
</gene>
<dbReference type="InterPro" id="IPR018957">
    <property type="entry name" value="Znf_C3HC4_RING-type"/>
</dbReference>
<dbReference type="GO" id="GO:0008270">
    <property type="term" value="F:zinc ion binding"/>
    <property type="evidence" value="ECO:0007669"/>
    <property type="project" value="UniProtKB-KW"/>
</dbReference>
<keyword evidence="3" id="KW-0862">Zinc</keyword>
<comment type="caution">
    <text evidence="8">The sequence shown here is derived from an EMBL/GenBank/DDBJ whole genome shotgun (WGS) entry which is preliminary data.</text>
</comment>
<dbReference type="InterPro" id="IPR001841">
    <property type="entry name" value="Znf_RING"/>
</dbReference>
<accession>A0AAE0L600</accession>
<dbReference type="Gene3D" id="3.30.40.10">
    <property type="entry name" value="Zinc/RING finger domain, C3HC4 (zinc finger)"/>
    <property type="match status" value="1"/>
</dbReference>
<feature type="transmembrane region" description="Helical" evidence="5">
    <location>
        <begin position="40"/>
        <end position="66"/>
    </location>
</feature>
<evidence type="ECO:0000256" key="2">
    <source>
        <dbReference type="ARBA" id="ARBA00022771"/>
    </source>
</evidence>
<evidence type="ECO:0000256" key="4">
    <source>
        <dbReference type="PROSITE-ProRule" id="PRU00175"/>
    </source>
</evidence>
<keyword evidence="1" id="KW-0479">Metal-binding</keyword>
<keyword evidence="5" id="KW-1133">Transmembrane helix</keyword>
<keyword evidence="9" id="KW-1185">Reference proteome</keyword>
<proteinExistence type="predicted"/>
<sequence>MPIRFRNGKLKSPAVVSDFSYIPDEHNTPRTARSVRRTRLIRNGVILALLVTASLLVYFVGVAQIVHHRDSLVIAFLLGIIIYTEFYRLHPAQQQAVVLNLRVRKLVEGRRSAGLLRLEQEVKQRKQDWSYPPRSGAAAILRRDGDQLALGPEREVDYKGLCIAVLAKLEHMAKDRRKTEDTLSSHSTFNWLQRQLSQAGPLPGRDSELYRILHASLDQVDGKASDGTFHCRLCLGLQAPEGKGNGRVSMMKCGHSLCRTCTKRLLQDALAGHIGIPVACPVGCAVGGNQSTGTLSPEQVQHLLDEETYERFSRLHQVHAQDWHAGHMRPPPCVNPAELDDSVHTDTPTTYRVLRRRFSQ</sequence>
<keyword evidence="5" id="KW-0812">Transmembrane</keyword>
<name>A0AAE0L600_9CHLO</name>
<evidence type="ECO:0000313" key="8">
    <source>
        <dbReference type="EMBL" id="KAK3273122.1"/>
    </source>
</evidence>
<evidence type="ECO:0000313" key="7">
    <source>
        <dbReference type="EMBL" id="KAK3253815.1"/>
    </source>
</evidence>
<dbReference type="SUPFAM" id="SSF57850">
    <property type="entry name" value="RING/U-box"/>
    <property type="match status" value="1"/>
</dbReference>